<keyword evidence="2" id="KW-1185">Reference proteome</keyword>
<accession>A0A3S2TP46</accession>
<name>A0A3S2TP46_9BURK</name>
<dbReference type="AlphaFoldDB" id="A0A3S2TP46"/>
<organism evidence="1 2">
    <name type="scientific">Rubrivivax albus</name>
    <dbReference type="NCBI Taxonomy" id="2499835"/>
    <lineage>
        <taxon>Bacteria</taxon>
        <taxon>Pseudomonadati</taxon>
        <taxon>Pseudomonadota</taxon>
        <taxon>Betaproteobacteria</taxon>
        <taxon>Burkholderiales</taxon>
        <taxon>Sphaerotilaceae</taxon>
        <taxon>Rubrivivax</taxon>
    </lineage>
</organism>
<proteinExistence type="predicted"/>
<dbReference type="EMBL" id="SACT01000001">
    <property type="protein sequence ID" value="RVT53347.1"/>
    <property type="molecule type" value="Genomic_DNA"/>
</dbReference>
<reference evidence="1 2" key="1">
    <citation type="submission" date="2019-01" db="EMBL/GenBank/DDBJ databases">
        <authorList>
            <person name="Chen W.-M."/>
        </authorList>
    </citation>
    <scope>NUCLEOTIDE SEQUENCE [LARGE SCALE GENOMIC DNA]</scope>
    <source>
        <strain evidence="1 2">ICH-3</strain>
    </source>
</reference>
<dbReference type="Proteomes" id="UP000288178">
    <property type="component" value="Unassembled WGS sequence"/>
</dbReference>
<gene>
    <name evidence="1" type="ORF">ENE75_00090</name>
</gene>
<evidence type="ECO:0000313" key="2">
    <source>
        <dbReference type="Proteomes" id="UP000288178"/>
    </source>
</evidence>
<sequence length="312" mass="34414">MFTATVSRAMNAAFWTRLMPASRHAERRPRLRLQPLGFTDTQVRDLRLICERLGETLDLLLEIDTRAGDLVLADRRFTEQTPAHRLAGIADARPLLTQLRALPLVRGLSPQFGASGWDPGVVAASSLPSGFDDAPQTLDAPPFTPAEDLLVTWVLRGLMAPDVKGLVAAYGPQATMRLDFAQGYALIDPAAQQALRVQRRVPTVQDYDSPGADAIARELPALVWDLGIALGDRRLLDQPADGWHTPLATCKDPSVQQYTRLPRHLELASMMFRARLSPAELQRRSGQSVAEIRPFLQACLFLGLAWWAPEDG</sequence>
<dbReference type="RefSeq" id="WP_128194412.1">
    <property type="nucleotide sequence ID" value="NZ_SACT01000001.1"/>
</dbReference>
<protein>
    <submittedName>
        <fullName evidence="1">Uncharacterized protein</fullName>
    </submittedName>
</protein>
<comment type="caution">
    <text evidence="1">The sequence shown here is derived from an EMBL/GenBank/DDBJ whole genome shotgun (WGS) entry which is preliminary data.</text>
</comment>
<evidence type="ECO:0000313" key="1">
    <source>
        <dbReference type="EMBL" id="RVT53347.1"/>
    </source>
</evidence>
<dbReference type="OrthoDB" id="9852206at2"/>